<feature type="domain" description="2TM" evidence="3">
    <location>
        <begin position="131"/>
        <end position="185"/>
    </location>
</feature>
<sequence length="198" mass="21749">RPPSLEDSLVPPEGGTEEVRARGLAGPPRSRTRLSPLKVGRKRGGAGVGLARRLVGMEQMSGDPLRFDREEAAEILDLAAAIEEMERGDDLDLTLVQVQSIAAELGISSSAVRRAIDTRNRDDRRSAKLSRKSIRRRMRFIRHAAAYAVTIAILAVVDVLDGGGWWFFYVAGFWGIALALHGLRFVTRSGGPLHRRIT</sequence>
<feature type="region of interest" description="Disordered" evidence="1">
    <location>
        <begin position="1"/>
        <end position="44"/>
    </location>
</feature>
<evidence type="ECO:0000256" key="2">
    <source>
        <dbReference type="SAM" id="Phobius"/>
    </source>
</evidence>
<keyword evidence="2" id="KW-0812">Transmembrane</keyword>
<dbReference type="AlphaFoldDB" id="A0A3B0SGV4"/>
<accession>A0A3B0SGV4</accession>
<dbReference type="Pfam" id="PF13239">
    <property type="entry name" value="2TM"/>
    <property type="match status" value="1"/>
</dbReference>
<feature type="transmembrane region" description="Helical" evidence="2">
    <location>
        <begin position="166"/>
        <end position="186"/>
    </location>
</feature>
<dbReference type="InterPro" id="IPR025698">
    <property type="entry name" value="2TM_dom"/>
</dbReference>
<dbReference type="EMBL" id="UOEI01000118">
    <property type="protein sequence ID" value="VAV94175.1"/>
    <property type="molecule type" value="Genomic_DNA"/>
</dbReference>
<keyword evidence="2" id="KW-0472">Membrane</keyword>
<organism evidence="4">
    <name type="scientific">hydrothermal vent metagenome</name>
    <dbReference type="NCBI Taxonomy" id="652676"/>
    <lineage>
        <taxon>unclassified sequences</taxon>
        <taxon>metagenomes</taxon>
        <taxon>ecological metagenomes</taxon>
    </lineage>
</organism>
<proteinExistence type="predicted"/>
<name>A0A3B0SGV4_9ZZZZ</name>
<keyword evidence="2" id="KW-1133">Transmembrane helix</keyword>
<gene>
    <name evidence="4" type="ORF">MNBD_ACTINO01-2499</name>
</gene>
<feature type="non-terminal residue" evidence="4">
    <location>
        <position position="1"/>
    </location>
</feature>
<protein>
    <recommendedName>
        <fullName evidence="3">2TM domain-containing protein</fullName>
    </recommendedName>
</protein>
<evidence type="ECO:0000259" key="3">
    <source>
        <dbReference type="Pfam" id="PF13239"/>
    </source>
</evidence>
<feature type="transmembrane region" description="Helical" evidence="2">
    <location>
        <begin position="140"/>
        <end position="160"/>
    </location>
</feature>
<evidence type="ECO:0000313" key="4">
    <source>
        <dbReference type="EMBL" id="VAV94175.1"/>
    </source>
</evidence>
<reference evidence="4" key="1">
    <citation type="submission" date="2018-06" db="EMBL/GenBank/DDBJ databases">
        <authorList>
            <person name="Zhirakovskaya E."/>
        </authorList>
    </citation>
    <scope>NUCLEOTIDE SEQUENCE</scope>
</reference>
<evidence type="ECO:0000256" key="1">
    <source>
        <dbReference type="SAM" id="MobiDB-lite"/>
    </source>
</evidence>